<dbReference type="InterPro" id="IPR011009">
    <property type="entry name" value="Kinase-like_dom_sf"/>
</dbReference>
<evidence type="ECO:0000259" key="1">
    <source>
        <dbReference type="Pfam" id="PF01636"/>
    </source>
</evidence>
<accession>A0A542YWB3</accession>
<dbReference type="Proteomes" id="UP000319516">
    <property type="component" value="Unassembled WGS sequence"/>
</dbReference>
<reference evidence="2 3" key="1">
    <citation type="submission" date="2019-06" db="EMBL/GenBank/DDBJ databases">
        <title>Sequencing the genomes of 1000 actinobacteria strains.</title>
        <authorList>
            <person name="Klenk H.-P."/>
        </authorList>
    </citation>
    <scope>NUCLEOTIDE SEQUENCE [LARGE SCALE GENOMIC DNA]</scope>
    <source>
        <strain evidence="2 3">DSM 12335</strain>
    </source>
</reference>
<proteinExistence type="predicted"/>
<evidence type="ECO:0000313" key="2">
    <source>
        <dbReference type="EMBL" id="TQL52362.1"/>
    </source>
</evidence>
<organism evidence="2 3">
    <name type="scientific">Ornithinicoccus hortensis</name>
    <dbReference type="NCBI Taxonomy" id="82346"/>
    <lineage>
        <taxon>Bacteria</taxon>
        <taxon>Bacillati</taxon>
        <taxon>Actinomycetota</taxon>
        <taxon>Actinomycetes</taxon>
        <taxon>Micrococcales</taxon>
        <taxon>Intrasporangiaceae</taxon>
        <taxon>Ornithinicoccus</taxon>
    </lineage>
</organism>
<dbReference type="Pfam" id="PF01636">
    <property type="entry name" value="APH"/>
    <property type="match status" value="1"/>
</dbReference>
<dbReference type="SUPFAM" id="SSF56112">
    <property type="entry name" value="Protein kinase-like (PK-like)"/>
    <property type="match status" value="1"/>
</dbReference>
<dbReference type="RefSeq" id="WP_141786240.1">
    <property type="nucleotide sequence ID" value="NZ_BAAAIK010000001.1"/>
</dbReference>
<dbReference type="Gene3D" id="3.90.1200.10">
    <property type="match status" value="1"/>
</dbReference>
<gene>
    <name evidence="2" type="ORF">FB467_3543</name>
</gene>
<keyword evidence="3" id="KW-1185">Reference proteome</keyword>
<dbReference type="InterPro" id="IPR002575">
    <property type="entry name" value="Aminoglycoside_PTrfase"/>
</dbReference>
<dbReference type="OrthoDB" id="21342at2"/>
<evidence type="ECO:0000313" key="3">
    <source>
        <dbReference type="Proteomes" id="UP000319516"/>
    </source>
</evidence>
<sequence>MTRPDDPLPGLTPEQRARVAGWLPGARLVRDHSWGLVDTAVRQLRHGGVDVVVKAAGPDNHHIGRELTAHETMLAPWTAIGRAPRLLHGDRDLNILVASYLPGDLVQDTPAAADPDTYRQAGELLAALHQQGSRTDECYEARMDAAALTWLDRPHRIDPDTCGALREAIAGHRHEPVEVVPTHGDYQTRNWLVADGTVSVIDFGRAQWRPAHTDLARLATREFPGHPEREEAFLQGYGSDPREPAAWRRTTLREAIGTAAWAYQVGDRPFEEQGHRMIAAALRTAG</sequence>
<dbReference type="GO" id="GO:0016740">
    <property type="term" value="F:transferase activity"/>
    <property type="evidence" value="ECO:0007669"/>
    <property type="project" value="UniProtKB-KW"/>
</dbReference>
<keyword evidence="2" id="KW-0808">Transferase</keyword>
<name>A0A542YWB3_9MICO</name>
<protein>
    <submittedName>
        <fullName evidence="2">tRNA A-37 threonylcarbamoyl transferase component Bud32</fullName>
    </submittedName>
</protein>
<dbReference type="EMBL" id="VFOP01000001">
    <property type="protein sequence ID" value="TQL52362.1"/>
    <property type="molecule type" value="Genomic_DNA"/>
</dbReference>
<comment type="caution">
    <text evidence="2">The sequence shown here is derived from an EMBL/GenBank/DDBJ whole genome shotgun (WGS) entry which is preliminary data.</text>
</comment>
<feature type="domain" description="Aminoglycoside phosphotransferase" evidence="1">
    <location>
        <begin position="82"/>
        <end position="247"/>
    </location>
</feature>
<dbReference type="AlphaFoldDB" id="A0A542YWB3"/>